<feature type="compositionally biased region" description="Polar residues" evidence="1">
    <location>
        <begin position="134"/>
        <end position="147"/>
    </location>
</feature>
<protein>
    <submittedName>
        <fullName evidence="2">Uncharacterized protein</fullName>
    </submittedName>
</protein>
<dbReference type="EMBL" id="JAQQDH010000006">
    <property type="protein sequence ID" value="MFM0446014.1"/>
    <property type="molecule type" value="Genomic_DNA"/>
</dbReference>
<keyword evidence="3" id="KW-1185">Reference proteome</keyword>
<reference evidence="2 3" key="1">
    <citation type="journal article" date="2024" name="Chem. Sci.">
        <title>Discovery of megapolipeptins by genome mining of a Burkholderiales bacteria collection.</title>
        <authorList>
            <person name="Paulo B.S."/>
            <person name="Recchia M.J.J."/>
            <person name="Lee S."/>
            <person name="Fergusson C.H."/>
            <person name="Romanowski S.B."/>
            <person name="Hernandez A."/>
            <person name="Krull N."/>
            <person name="Liu D.Y."/>
            <person name="Cavanagh H."/>
            <person name="Bos A."/>
            <person name="Gray C.A."/>
            <person name="Murphy B.T."/>
            <person name="Linington R.G."/>
            <person name="Eustaquio A.S."/>
        </authorList>
    </citation>
    <scope>NUCLEOTIDE SEQUENCE [LARGE SCALE GENOMIC DNA]</scope>
    <source>
        <strain evidence="2 3">RL17-379-BIB-C</strain>
    </source>
</reference>
<sequence length="147" mass="16342">MDSTLKFQLRLTVSPELAGALRADSSGAAHVPLQRILHRHNATVICQYDAFADYVSEAERLGIEKYPLYQWTRETIENPEKKAKYLRSFTVYVNGEQIYDKQTADAMETELLALCGESGASGGIESGIERISKFDTNPANSSQPPSR</sequence>
<comment type="caution">
    <text evidence="2">The sequence shown here is derived from an EMBL/GenBank/DDBJ whole genome shotgun (WGS) entry which is preliminary data.</text>
</comment>
<gene>
    <name evidence="2" type="ORF">PQR00_20635</name>
</gene>
<evidence type="ECO:0000313" key="3">
    <source>
        <dbReference type="Proteomes" id="UP001629288"/>
    </source>
</evidence>
<name>A0ABW9C443_9BURK</name>
<feature type="region of interest" description="Disordered" evidence="1">
    <location>
        <begin position="126"/>
        <end position="147"/>
    </location>
</feature>
<accession>A0ABW9C443</accession>
<organism evidence="2 3">
    <name type="scientific">Paraburkholderia strydomiana</name>
    <dbReference type="NCBI Taxonomy" id="1245417"/>
    <lineage>
        <taxon>Bacteria</taxon>
        <taxon>Pseudomonadati</taxon>
        <taxon>Pseudomonadota</taxon>
        <taxon>Betaproteobacteria</taxon>
        <taxon>Burkholderiales</taxon>
        <taxon>Burkholderiaceae</taxon>
        <taxon>Paraburkholderia</taxon>
    </lineage>
</organism>
<proteinExistence type="predicted"/>
<dbReference type="Proteomes" id="UP001629288">
    <property type="component" value="Unassembled WGS sequence"/>
</dbReference>
<dbReference type="RefSeq" id="WP_408130405.1">
    <property type="nucleotide sequence ID" value="NZ_JAQQDH010000006.1"/>
</dbReference>
<evidence type="ECO:0000313" key="2">
    <source>
        <dbReference type="EMBL" id="MFM0446014.1"/>
    </source>
</evidence>
<evidence type="ECO:0000256" key="1">
    <source>
        <dbReference type="SAM" id="MobiDB-lite"/>
    </source>
</evidence>